<feature type="transmembrane region" description="Helical" evidence="8">
    <location>
        <begin position="307"/>
        <end position="330"/>
    </location>
</feature>
<accession>A0A318TD93</accession>
<keyword evidence="5 8" id="KW-0812">Transmembrane</keyword>
<evidence type="ECO:0000256" key="5">
    <source>
        <dbReference type="ARBA" id="ARBA00022692"/>
    </source>
</evidence>
<evidence type="ECO:0000313" key="11">
    <source>
        <dbReference type="Proteomes" id="UP000248148"/>
    </source>
</evidence>
<dbReference type="OrthoDB" id="9800416at2"/>
<feature type="transmembrane region" description="Helical" evidence="8">
    <location>
        <begin position="283"/>
        <end position="301"/>
    </location>
</feature>
<feature type="transmembrane region" description="Helical" evidence="8">
    <location>
        <begin position="212"/>
        <end position="238"/>
    </location>
</feature>
<organism evidence="10 11">
    <name type="scientific">Rhodopseudomonas faecalis</name>
    <dbReference type="NCBI Taxonomy" id="99655"/>
    <lineage>
        <taxon>Bacteria</taxon>
        <taxon>Pseudomonadati</taxon>
        <taxon>Pseudomonadota</taxon>
        <taxon>Alphaproteobacteria</taxon>
        <taxon>Hyphomicrobiales</taxon>
        <taxon>Nitrobacteraceae</taxon>
        <taxon>Rhodopseudomonas</taxon>
    </lineage>
</organism>
<keyword evidence="11" id="KW-1185">Reference proteome</keyword>
<reference evidence="10 11" key="1">
    <citation type="submission" date="2018-06" db="EMBL/GenBank/DDBJ databases">
        <title>Genomic Encyclopedia of Archaeal and Bacterial Type Strains, Phase II (KMG-II): from individual species to whole genera.</title>
        <authorList>
            <person name="Goeker M."/>
        </authorList>
    </citation>
    <scope>NUCLEOTIDE SEQUENCE [LARGE SCALE GENOMIC DNA]</scope>
    <source>
        <strain evidence="10 11">JCM 11668</strain>
    </source>
</reference>
<dbReference type="InterPro" id="IPR020846">
    <property type="entry name" value="MFS_dom"/>
</dbReference>
<evidence type="ECO:0000256" key="8">
    <source>
        <dbReference type="RuleBase" id="RU365088"/>
    </source>
</evidence>
<dbReference type="Proteomes" id="UP000248148">
    <property type="component" value="Unassembled WGS sequence"/>
</dbReference>
<dbReference type="CDD" id="cd17320">
    <property type="entry name" value="MFS_MdfA_MDR_like"/>
    <property type="match status" value="1"/>
</dbReference>
<gene>
    <name evidence="10" type="ORF">BJ122_10973</name>
</gene>
<evidence type="ECO:0000259" key="9">
    <source>
        <dbReference type="PROSITE" id="PS50850"/>
    </source>
</evidence>
<evidence type="ECO:0000256" key="6">
    <source>
        <dbReference type="ARBA" id="ARBA00022989"/>
    </source>
</evidence>
<comment type="subcellular location">
    <subcellularLocation>
        <location evidence="8">Cell inner membrane</location>
        <topology evidence="8">Multi-pass membrane protein</topology>
    </subcellularLocation>
    <subcellularLocation>
        <location evidence="1">Cell membrane</location>
        <topology evidence="1">Multi-pass membrane protein</topology>
    </subcellularLocation>
</comment>
<keyword evidence="8" id="KW-0997">Cell inner membrane</keyword>
<dbReference type="NCBIfam" id="TIGR00710">
    <property type="entry name" value="efflux_Bcr_CflA"/>
    <property type="match status" value="1"/>
</dbReference>
<dbReference type="RefSeq" id="WP_110780779.1">
    <property type="nucleotide sequence ID" value="NZ_QJTI01000009.1"/>
</dbReference>
<dbReference type="GO" id="GO:0042910">
    <property type="term" value="F:xenobiotic transmembrane transporter activity"/>
    <property type="evidence" value="ECO:0007669"/>
    <property type="project" value="InterPro"/>
</dbReference>
<protein>
    <recommendedName>
        <fullName evidence="8">Bcr/CflA family efflux transporter</fullName>
    </recommendedName>
</protein>
<keyword evidence="3 8" id="KW-0813">Transport</keyword>
<evidence type="ECO:0000256" key="4">
    <source>
        <dbReference type="ARBA" id="ARBA00022475"/>
    </source>
</evidence>
<dbReference type="PANTHER" id="PTHR23502">
    <property type="entry name" value="MAJOR FACILITATOR SUPERFAMILY"/>
    <property type="match status" value="1"/>
</dbReference>
<proteinExistence type="inferred from homology"/>
<keyword evidence="6 8" id="KW-1133">Transmembrane helix</keyword>
<feature type="domain" description="Major facilitator superfamily (MFS) profile" evidence="9">
    <location>
        <begin position="5"/>
        <end position="393"/>
    </location>
</feature>
<feature type="transmembrane region" description="Helical" evidence="8">
    <location>
        <begin position="132"/>
        <end position="156"/>
    </location>
</feature>
<dbReference type="InterPro" id="IPR011701">
    <property type="entry name" value="MFS"/>
</dbReference>
<feature type="transmembrane region" description="Helical" evidence="8">
    <location>
        <begin position="103"/>
        <end position="120"/>
    </location>
</feature>
<dbReference type="EMBL" id="QJTI01000009">
    <property type="protein sequence ID" value="PYF02942.1"/>
    <property type="molecule type" value="Genomic_DNA"/>
</dbReference>
<keyword evidence="4" id="KW-1003">Cell membrane</keyword>
<dbReference type="AlphaFoldDB" id="A0A318TD93"/>
<feature type="transmembrane region" description="Helical" evidence="8">
    <location>
        <begin position="342"/>
        <end position="363"/>
    </location>
</feature>
<dbReference type="PROSITE" id="PS50850">
    <property type="entry name" value="MFS"/>
    <property type="match status" value="1"/>
</dbReference>
<dbReference type="InterPro" id="IPR036259">
    <property type="entry name" value="MFS_trans_sf"/>
</dbReference>
<evidence type="ECO:0000256" key="7">
    <source>
        <dbReference type="ARBA" id="ARBA00023136"/>
    </source>
</evidence>
<dbReference type="PANTHER" id="PTHR23502:SF132">
    <property type="entry name" value="POLYAMINE TRANSPORTER 2-RELATED"/>
    <property type="match status" value="1"/>
</dbReference>
<dbReference type="InterPro" id="IPR004812">
    <property type="entry name" value="Efflux_drug-R_Bcr/CmlA"/>
</dbReference>
<comment type="caution">
    <text evidence="8">Lacks conserved residue(s) required for the propagation of feature annotation.</text>
</comment>
<feature type="transmembrane region" description="Helical" evidence="8">
    <location>
        <begin position="75"/>
        <end position="97"/>
    </location>
</feature>
<feature type="transmembrane region" description="Helical" evidence="8">
    <location>
        <begin position="250"/>
        <end position="271"/>
    </location>
</feature>
<keyword evidence="7 8" id="KW-0472">Membrane</keyword>
<comment type="caution">
    <text evidence="10">The sequence shown here is derived from an EMBL/GenBank/DDBJ whole genome shotgun (WGS) entry which is preliminary data.</text>
</comment>
<feature type="transmembrane region" description="Helical" evidence="8">
    <location>
        <begin position="369"/>
        <end position="389"/>
    </location>
</feature>
<dbReference type="GO" id="GO:1990961">
    <property type="term" value="P:xenobiotic detoxification by transmembrane export across the plasma membrane"/>
    <property type="evidence" value="ECO:0007669"/>
    <property type="project" value="InterPro"/>
</dbReference>
<comment type="similarity">
    <text evidence="2 8">Belongs to the major facilitator superfamily. Bcr/CmlA family.</text>
</comment>
<evidence type="ECO:0000256" key="3">
    <source>
        <dbReference type="ARBA" id="ARBA00022448"/>
    </source>
</evidence>
<evidence type="ECO:0000313" key="10">
    <source>
        <dbReference type="EMBL" id="PYF02942.1"/>
    </source>
</evidence>
<sequence length="400" mass="41372">MPSSFVKNAVVLGLLSAIGPFAIDMYLPALPAIAGDLHASAAATQWSLTAYFLAFGVCQIVYGPASDAWGRKPPLYFGLALFALGALGCSLSPDIGWLIGCRLLQGIGAAAVTVIPRAVVRDLHTGIAATRLMGLVMLVFSVSPIFAPLLGSALIVPLGWRAVFVAMTVAALLAMVLVATLLPETRPPAQRLSGGLRRVKGTFAQVLSERRFWALSLVGGLGMASFFAFLANSSFVYIEHFGLTPLHYSLAFALNAIGFIAGSQCSAPLGARLGIPRVMRLGMALYASLALTLLALTLAGLDDLMALMAMLFAIFACLGLTLPPIMVMLLDEHGPIAGSVSALSGTVQMMVGGAVIGVLSQFVDGSALPMVSAIALCALGAATIALIALPRRAPAPLPAE</sequence>
<dbReference type="SUPFAM" id="SSF103473">
    <property type="entry name" value="MFS general substrate transporter"/>
    <property type="match status" value="1"/>
</dbReference>
<evidence type="ECO:0000256" key="2">
    <source>
        <dbReference type="ARBA" id="ARBA00006236"/>
    </source>
</evidence>
<evidence type="ECO:0000256" key="1">
    <source>
        <dbReference type="ARBA" id="ARBA00004651"/>
    </source>
</evidence>
<feature type="transmembrane region" description="Helical" evidence="8">
    <location>
        <begin position="162"/>
        <end position="182"/>
    </location>
</feature>
<dbReference type="Gene3D" id="1.20.1720.10">
    <property type="entry name" value="Multidrug resistance protein D"/>
    <property type="match status" value="1"/>
</dbReference>
<dbReference type="Pfam" id="PF07690">
    <property type="entry name" value="MFS_1"/>
    <property type="match status" value="1"/>
</dbReference>
<name>A0A318TD93_9BRAD</name>
<feature type="transmembrane region" description="Helical" evidence="8">
    <location>
        <begin position="44"/>
        <end position="63"/>
    </location>
</feature>
<dbReference type="GO" id="GO:0005886">
    <property type="term" value="C:plasma membrane"/>
    <property type="evidence" value="ECO:0007669"/>
    <property type="project" value="UniProtKB-SubCell"/>
</dbReference>
<dbReference type="GO" id="GO:0015385">
    <property type="term" value="F:sodium:proton antiporter activity"/>
    <property type="evidence" value="ECO:0007669"/>
    <property type="project" value="TreeGrafter"/>
</dbReference>